<dbReference type="PROSITE" id="PS00012">
    <property type="entry name" value="PHOSPHOPANTETHEINE"/>
    <property type="match status" value="1"/>
</dbReference>
<dbReference type="InterPro" id="IPR023213">
    <property type="entry name" value="CAT-like_dom_sf"/>
</dbReference>
<gene>
    <name evidence="6" type="ORF">BKA67DRAFT_591458</name>
</gene>
<dbReference type="PROSITE" id="PS00455">
    <property type="entry name" value="AMP_BINDING"/>
    <property type="match status" value="2"/>
</dbReference>
<dbReference type="FunFam" id="3.40.50.12780:FF:000012">
    <property type="entry name" value="Non-ribosomal peptide synthetase"/>
    <property type="match status" value="1"/>
</dbReference>
<dbReference type="InterPro" id="IPR001242">
    <property type="entry name" value="Condensation_dom"/>
</dbReference>
<dbReference type="SUPFAM" id="SSF52777">
    <property type="entry name" value="CoA-dependent acyltransferases"/>
    <property type="match status" value="6"/>
</dbReference>
<dbReference type="PROSITE" id="PS50075">
    <property type="entry name" value="CARRIER"/>
    <property type="match status" value="2"/>
</dbReference>
<dbReference type="RefSeq" id="XP_045962730.1">
    <property type="nucleotide sequence ID" value="XM_046104719.1"/>
</dbReference>
<dbReference type="Pfam" id="PF00550">
    <property type="entry name" value="PP-binding"/>
    <property type="match status" value="2"/>
</dbReference>
<dbReference type="EMBL" id="JAGPXC010000002">
    <property type="protein sequence ID" value="KAH6658496.1"/>
    <property type="molecule type" value="Genomic_DNA"/>
</dbReference>
<dbReference type="Pfam" id="PF00501">
    <property type="entry name" value="AMP-binding"/>
    <property type="match status" value="2"/>
</dbReference>
<evidence type="ECO:0000256" key="1">
    <source>
        <dbReference type="ARBA" id="ARBA00022450"/>
    </source>
</evidence>
<evidence type="ECO:0000256" key="3">
    <source>
        <dbReference type="ARBA" id="ARBA00022598"/>
    </source>
</evidence>
<dbReference type="NCBIfam" id="TIGR01733">
    <property type="entry name" value="AA-adenyl-dom"/>
    <property type="match status" value="1"/>
</dbReference>
<dbReference type="InterPro" id="IPR020806">
    <property type="entry name" value="PKS_PP-bd"/>
</dbReference>
<dbReference type="Proteomes" id="UP000758603">
    <property type="component" value="Unassembled WGS sequence"/>
</dbReference>
<dbReference type="SUPFAM" id="SSF56801">
    <property type="entry name" value="Acetyl-CoA synthetase-like"/>
    <property type="match status" value="2"/>
</dbReference>
<organism evidence="6 7">
    <name type="scientific">Truncatella angustata</name>
    <dbReference type="NCBI Taxonomy" id="152316"/>
    <lineage>
        <taxon>Eukaryota</taxon>
        <taxon>Fungi</taxon>
        <taxon>Dikarya</taxon>
        <taxon>Ascomycota</taxon>
        <taxon>Pezizomycotina</taxon>
        <taxon>Sordariomycetes</taxon>
        <taxon>Xylariomycetidae</taxon>
        <taxon>Amphisphaeriales</taxon>
        <taxon>Sporocadaceae</taxon>
        <taxon>Truncatella</taxon>
    </lineage>
</organism>
<dbReference type="Gene3D" id="3.30.300.30">
    <property type="match status" value="2"/>
</dbReference>
<comment type="similarity">
    <text evidence="4">Belongs to the NRP synthetase family.</text>
</comment>
<accession>A0A9P8UUD3</accession>
<dbReference type="PANTHER" id="PTHR45527">
    <property type="entry name" value="NONRIBOSOMAL PEPTIDE SYNTHETASE"/>
    <property type="match status" value="1"/>
</dbReference>
<dbReference type="SMART" id="SM00823">
    <property type="entry name" value="PKS_PP"/>
    <property type="match status" value="2"/>
</dbReference>
<dbReference type="GO" id="GO:0016874">
    <property type="term" value="F:ligase activity"/>
    <property type="evidence" value="ECO:0007669"/>
    <property type="project" value="UniProtKB-KW"/>
</dbReference>
<dbReference type="InterPro" id="IPR000873">
    <property type="entry name" value="AMP-dep_synth/lig_dom"/>
</dbReference>
<evidence type="ECO:0000256" key="4">
    <source>
        <dbReference type="ARBA" id="ARBA00029454"/>
    </source>
</evidence>
<dbReference type="Pfam" id="PF00668">
    <property type="entry name" value="Condensation"/>
    <property type="match status" value="3"/>
</dbReference>
<dbReference type="PANTHER" id="PTHR45527:SF1">
    <property type="entry name" value="FATTY ACID SYNTHASE"/>
    <property type="match status" value="1"/>
</dbReference>
<dbReference type="InterPro" id="IPR045851">
    <property type="entry name" value="AMP-bd_C_sf"/>
</dbReference>
<dbReference type="CDD" id="cd05918">
    <property type="entry name" value="A_NRPS_SidN3_like"/>
    <property type="match status" value="2"/>
</dbReference>
<dbReference type="InterPro" id="IPR009081">
    <property type="entry name" value="PP-bd_ACP"/>
</dbReference>
<keyword evidence="3" id="KW-0436">Ligase</keyword>
<dbReference type="Gene3D" id="1.10.1200.10">
    <property type="entry name" value="ACP-like"/>
    <property type="match status" value="2"/>
</dbReference>
<keyword evidence="1" id="KW-0596">Phosphopantetheine</keyword>
<dbReference type="Pfam" id="PF13193">
    <property type="entry name" value="AMP-binding_C"/>
    <property type="match status" value="1"/>
</dbReference>
<evidence type="ECO:0000313" key="6">
    <source>
        <dbReference type="EMBL" id="KAH6658496.1"/>
    </source>
</evidence>
<dbReference type="Gene3D" id="3.40.50.12780">
    <property type="entry name" value="N-terminal domain of ligase-like"/>
    <property type="match status" value="2"/>
</dbReference>
<evidence type="ECO:0000259" key="5">
    <source>
        <dbReference type="PROSITE" id="PS50075"/>
    </source>
</evidence>
<dbReference type="InterPro" id="IPR042099">
    <property type="entry name" value="ANL_N_sf"/>
</dbReference>
<dbReference type="GO" id="GO:0043041">
    <property type="term" value="P:amino acid activation for nonribosomal peptide biosynthetic process"/>
    <property type="evidence" value="ECO:0007669"/>
    <property type="project" value="TreeGrafter"/>
</dbReference>
<dbReference type="InterPro" id="IPR020845">
    <property type="entry name" value="AMP-binding_CS"/>
</dbReference>
<proteinExistence type="inferred from homology"/>
<evidence type="ECO:0000313" key="7">
    <source>
        <dbReference type="Proteomes" id="UP000758603"/>
    </source>
</evidence>
<sequence>MAEIEFLSLTPPPVYQDGRPSPIGLETQADQDVELDVDCIPFQTAFLERNYLALSTAIIPLKLPSDLVRDYDRLSHAWHILARHNHVVRTIIVKEVDVLGGVMFRQRILKSPRPITMGHLDDAKLPPVSHEPASLVVDWYKDPTAVFLRIQAALVDRTSLTYLWKDFVSILTGGIPISRLAYPKYAATLNRRETKAAKEFWSESLQDVPALVLHSIPIARQGSLTTTPLITSAAVSSVALKRFCGDLDVSQESLLYTALGIVLNRHCQTSSDTAIFVVEGRDATVDGYDTVVGCVDQQYPLKLQLSPGLSVAQGVRYTEQVNISSSSNAYIGYDSITSEYPAARSDFRIIFSELDEALEPVGDHFPVTIYIRTAETVSISARHDTGIPKEKAEIILDHLMTAIANMLAHPTALLSEISIISSREKALIHKMGMPKTKPAPGSVHQIFEKQVELTPNVPAAQFERDAPISYVELNRMANRVARQLPAARGSFVPVCVERSVNLIVALVSILKTGAAYVTLDPETPQDRNMFIISDVNADFVIVDRSVAGRFPNEIIIEDLLESSRRVKDTNLTRFCEPSDPVYVIYTSGSTGKPKGVLHLHSSATSGLDAFPMLPHLRQLLFHNPVFSAAQRSVWSTLKQGGCLCLASKDNLTLHIGQTINQMRINVIDVTPSTALLIKPGTVPCLRRMTVAGELINPALIPMWVDHLELLNAYGLSENTQVNWRREMVLGQNPQNIGRPSDTTTSFVLVPGSTELTPLLVPGELCLGGDQLAVYYINRPEKTAEAFITNPFGPGRLYRTGDMVVAHEDGSIEMLGRIDFQVKINGQRVEPGDSNSVIQTHPDVYTSSVVSADIDGRKVLVAVVVPKGDTEWSQLRSELRDLLKLHIPSYMMPTYWLPEAELPLNINGKVDVPVLSRYVEGLGKDHLLEFSAKTKRGGDGADMFSPVARELRNIWAQVLNLPVDRISSADFFQELGGSSLDAIRVASQAHEAGLDIAVTDILRLPLREVAKHGKHEEHTNEVVAFSLLPEKIKLKLQDLEDAFPTTPLQDAFLADSLIGNSTYVYRRYYRMAGRTSEEIHAALQKMVKTHPVLRTSFLQNKTSFLQIIRKAAELSWEKLDVTAEEFSALEKHSMQLGENFVHFATLRGGVLAVSMHHALFDYWSNNYLIEDLEAGLQSRSLVKRPSPARFIEYMQEQDHAQMEEFWKSRLQHAVPSLLGHQSTKNTVVEGDVSEDLQTFAALHRVSLGSLVYAAWAIVLSLHTSQSEVIFGATLSGRDAPVSGILDMASPTINTVPFRVQVDPDLTALEFSKRIQEDLWQHSAPALLGLRNILRTSGTKAGLYDTLVNILIKDSTKSGDELFEKVLNPCSPEEPNYVDSTMLEAESLPTGVRLRLLSSLPEEKASLILGNVIETLKASFHVPEGLISQINPITLQEEVFVDSLSQEQPTTKGLLAHTLFEQMATRFPTKTALRDLSSNTLTYQQFDEVTSNLAQFLTGKGVQSGDIVPICMQKSLNTLIAVFGILKAGAAFTPLDPKNPRDRNDFIIGDVGARLAITDRVHEALFDSFAGQVINMDGIGTLKASNDSVAASTATPSALAYVIYTSGSTGLPKGVQVSHGAVAASTEGMIEACKVDHDWHALWFLNYVFDASYFDVFTVLGCGGTICVAPQDTLINDLAGCVRTFEAKQLMITPSISKLISPDEVPSLKALLVCGEPITPELGTTWASRMDVYNGYGPTEATILMTVSKVLPEGNLKSIGYPLRAIKASILHTDRLEPVPYGTVGELCVSGGQVAMGYLNRPDITATSFIKTSDGSVLYRTGDYARWLANGEIECLGRKDNQIKLNGYRIELGEIENTILAHASDVVKSCVVSLVTVQRKPAIVAYYVPQDTPELLAKKDEHYEEDDKHMFPTAVIDPAIIRTRITSLAHYMEPKLFLPFRSFPSLPSGKINRKVLKSIAGSLNAGDIAKYSGISSPRATNESESTELTETETILRNAWSELFDIEAADISASDLFSSHGGDSIGAINLVSILRRQSWSLSVNDALSYPSLREQARYVKASKSTTGHNPLADFVVDPAVHQKLEAAGLASEDIEEIYPCAPGQVEFLTQGHTNDQFWQLMTVRRLPPSFDFDLWIDLTRKLTAANQILRAMYMKQVDADQLSWVQVILKEPVLDLEIVECSSENEKDNLVRRHWDQHFEIGKPFVRYLVLRYEDGTIDLCTKLDHAMYDGTLLRVFDDQFTALRQGTELPKSVPFKAFIEYNSQKDERGRMLSFWRDHLANNTFNYPSHIEGPKVGGALVKKLNLDVATYAQTAGVTPSIVFQTAYTLLLSRLSGETDITYDYLLTGRNVDMDDPQLINGTCANFLPFRSRFDRSTTEMNTLLRETQNGFWQMTENGLVSLGDIYKALGVDRRRTAAKTLFLYQPFEPAQGEQDHMRWIVMAMSKVTMFVNYSIMFEVFKDVQGNKLKLQYDARLFSEQAAGTVMDTYMEIVTRLVKENPVTAGQLL</sequence>
<dbReference type="FunFam" id="3.40.50.980:FF:000001">
    <property type="entry name" value="Non-ribosomal peptide synthetase"/>
    <property type="match status" value="1"/>
</dbReference>
<dbReference type="Gene3D" id="3.30.559.10">
    <property type="entry name" value="Chloramphenicol acetyltransferase-like domain"/>
    <property type="match status" value="2"/>
</dbReference>
<keyword evidence="7" id="KW-1185">Reference proteome</keyword>
<dbReference type="InterPro" id="IPR025110">
    <property type="entry name" value="AMP-bd_C"/>
</dbReference>
<dbReference type="InterPro" id="IPR036736">
    <property type="entry name" value="ACP-like_sf"/>
</dbReference>
<reference evidence="6" key="1">
    <citation type="journal article" date="2021" name="Nat. Commun.">
        <title>Genetic determinants of endophytism in the Arabidopsis root mycobiome.</title>
        <authorList>
            <person name="Mesny F."/>
            <person name="Miyauchi S."/>
            <person name="Thiergart T."/>
            <person name="Pickel B."/>
            <person name="Atanasova L."/>
            <person name="Karlsson M."/>
            <person name="Huettel B."/>
            <person name="Barry K.W."/>
            <person name="Haridas S."/>
            <person name="Chen C."/>
            <person name="Bauer D."/>
            <person name="Andreopoulos W."/>
            <person name="Pangilinan J."/>
            <person name="LaButti K."/>
            <person name="Riley R."/>
            <person name="Lipzen A."/>
            <person name="Clum A."/>
            <person name="Drula E."/>
            <person name="Henrissat B."/>
            <person name="Kohler A."/>
            <person name="Grigoriev I.V."/>
            <person name="Martin F.M."/>
            <person name="Hacquard S."/>
        </authorList>
    </citation>
    <scope>NUCLEOTIDE SEQUENCE</scope>
    <source>
        <strain evidence="6">MPI-SDFR-AT-0073</strain>
    </source>
</reference>
<dbReference type="GO" id="GO:0005737">
    <property type="term" value="C:cytoplasm"/>
    <property type="evidence" value="ECO:0007669"/>
    <property type="project" value="TreeGrafter"/>
</dbReference>
<feature type="domain" description="Carrier" evidence="5">
    <location>
        <begin position="941"/>
        <end position="1019"/>
    </location>
</feature>
<dbReference type="SUPFAM" id="SSF47336">
    <property type="entry name" value="ACP-like"/>
    <property type="match status" value="2"/>
</dbReference>
<dbReference type="GO" id="GO:0044550">
    <property type="term" value="P:secondary metabolite biosynthetic process"/>
    <property type="evidence" value="ECO:0007669"/>
    <property type="project" value="TreeGrafter"/>
</dbReference>
<dbReference type="FunFam" id="3.30.300.30:FF:000015">
    <property type="entry name" value="Nonribosomal peptide synthase SidD"/>
    <property type="match status" value="1"/>
</dbReference>
<dbReference type="InterPro" id="IPR010071">
    <property type="entry name" value="AA_adenyl_dom"/>
</dbReference>
<dbReference type="GO" id="GO:0031177">
    <property type="term" value="F:phosphopantetheine binding"/>
    <property type="evidence" value="ECO:0007669"/>
    <property type="project" value="InterPro"/>
</dbReference>
<comment type="caution">
    <text evidence="6">The sequence shown here is derived from an EMBL/GenBank/DDBJ whole genome shotgun (WGS) entry which is preliminary data.</text>
</comment>
<name>A0A9P8UUD3_9PEZI</name>
<dbReference type="Gene3D" id="3.30.559.30">
    <property type="entry name" value="Nonribosomal peptide synthetase, condensation domain"/>
    <property type="match status" value="3"/>
</dbReference>
<keyword evidence="2" id="KW-0597">Phosphoprotein</keyword>
<dbReference type="OrthoDB" id="416786at2759"/>
<dbReference type="InterPro" id="IPR006162">
    <property type="entry name" value="Ppantetheine_attach_site"/>
</dbReference>
<dbReference type="GeneID" id="70133610"/>
<evidence type="ECO:0000256" key="2">
    <source>
        <dbReference type="ARBA" id="ARBA00022553"/>
    </source>
</evidence>
<feature type="domain" description="Carrier" evidence="5">
    <location>
        <begin position="1984"/>
        <end position="2060"/>
    </location>
</feature>
<protein>
    <recommendedName>
        <fullName evidence="5">Carrier domain-containing protein</fullName>
    </recommendedName>
</protein>